<gene>
    <name evidence="2" type="ORF">WMW71_04070</name>
</gene>
<reference evidence="2 3" key="1">
    <citation type="submission" date="2024-04" db="EMBL/GenBank/DDBJ databases">
        <title>draft genome sequnece of Flavobacterium buctense JCM 30750.</title>
        <authorList>
            <person name="Kim D.-U."/>
        </authorList>
    </citation>
    <scope>NUCLEOTIDE SEQUENCE [LARGE SCALE GENOMIC DNA]</scope>
    <source>
        <strain evidence="2 3">JCM 30750</strain>
    </source>
</reference>
<organism evidence="2 3">
    <name type="scientific">Flavobacterium buctense</name>
    <dbReference type="NCBI Taxonomy" id="1648146"/>
    <lineage>
        <taxon>Bacteria</taxon>
        <taxon>Pseudomonadati</taxon>
        <taxon>Bacteroidota</taxon>
        <taxon>Flavobacteriia</taxon>
        <taxon>Flavobacteriales</taxon>
        <taxon>Flavobacteriaceae</taxon>
        <taxon>Flavobacterium</taxon>
    </lineage>
</organism>
<comment type="caution">
    <text evidence="2">The sequence shown here is derived from an EMBL/GenBank/DDBJ whole genome shotgun (WGS) entry which is preliminary data.</text>
</comment>
<proteinExistence type="predicted"/>
<dbReference type="Proteomes" id="UP001491349">
    <property type="component" value="Unassembled WGS sequence"/>
</dbReference>
<keyword evidence="3" id="KW-1185">Reference proteome</keyword>
<dbReference type="RefSeq" id="WP_341431816.1">
    <property type="nucleotide sequence ID" value="NZ_JBBPCB010000002.1"/>
</dbReference>
<evidence type="ECO:0008006" key="4">
    <source>
        <dbReference type="Google" id="ProtNLM"/>
    </source>
</evidence>
<feature type="chain" id="PRO_5047064175" description="Carboxypeptidase regulatory-like domain-containing protein" evidence="1">
    <location>
        <begin position="22"/>
        <end position="590"/>
    </location>
</feature>
<protein>
    <recommendedName>
        <fullName evidence="4">Carboxypeptidase regulatory-like domain-containing protein</fullName>
    </recommendedName>
</protein>
<accession>A0ABU9E0R8</accession>
<evidence type="ECO:0000313" key="2">
    <source>
        <dbReference type="EMBL" id="MEK8179509.1"/>
    </source>
</evidence>
<dbReference type="EMBL" id="JBBPCB010000002">
    <property type="protein sequence ID" value="MEK8179509.1"/>
    <property type="molecule type" value="Genomic_DNA"/>
</dbReference>
<dbReference type="SUPFAM" id="SSF49464">
    <property type="entry name" value="Carboxypeptidase regulatory domain-like"/>
    <property type="match status" value="1"/>
</dbReference>
<dbReference type="InterPro" id="IPR008969">
    <property type="entry name" value="CarboxyPept-like_regulatory"/>
</dbReference>
<sequence>MKKIHSLLCMLLLVVSFSSCESNDDNNNSGPNDAAFAENFGNTASKDFIGQIVDIYNNPIQGVTIKIGSLSTQTDVNGVFILNGAEVYERFAHITATKSGYIDGSRSMVPTSGKNNVKIMLLPNDPLETIQSGVTSEVSIYSGTKIVFDGAFVDANGNDYSGSVQVAMFHLTPTDENISKLMPGMLYAQTETNEQAVLETFGMINVELRGSAGQKLNIKEGHTAEITMRIDDSQLATAPSSIPLWHFDEERGYWKEDGVATKVGNKYVGEVSHFSWWNCDAPFPLVTLTVTIVDANGNGISNVGVGLIANGNTWPVMGYTNNQGQISGLVPSNQTIVLNVYPDYYGCNSSNIIYTTSIGPFSANTTLPNIVINNSSTTMSSTVVGNLVKCNNTNVTNGYVILNRAGGYSVSPVTNGAFSFNEIYCPSNTQFTLKGYDMENLQTTDSIAYNFTSPITTIGNLQACTAVDEFISYQVDNNPTVFLIQSVNGGASGQGTPNTNGFYLSGFNNNDQSSIYIWGSTNVPGVYTTDEFSIEGGIGYIYSGTTNTLQFNLNQVGAVGQYIDMTFSGTYTDSNGVHTLTGVAHVIRDN</sequence>
<evidence type="ECO:0000313" key="3">
    <source>
        <dbReference type="Proteomes" id="UP001491349"/>
    </source>
</evidence>
<dbReference type="PROSITE" id="PS51257">
    <property type="entry name" value="PROKAR_LIPOPROTEIN"/>
    <property type="match status" value="1"/>
</dbReference>
<keyword evidence="1" id="KW-0732">Signal</keyword>
<evidence type="ECO:0000256" key="1">
    <source>
        <dbReference type="SAM" id="SignalP"/>
    </source>
</evidence>
<feature type="signal peptide" evidence="1">
    <location>
        <begin position="1"/>
        <end position="21"/>
    </location>
</feature>
<name>A0ABU9E0R8_9FLAO</name>